<comment type="caution">
    <text evidence="3">The sequence shown here is derived from an EMBL/GenBank/DDBJ whole genome shotgun (WGS) entry which is preliminary data.</text>
</comment>
<reference evidence="3" key="1">
    <citation type="journal article" date="2020" name="bioRxiv">
        <title>Chromosome-level reference genome of the European wasp spider Argiope bruennichi: a resource for studies on range expansion and evolutionary adaptation.</title>
        <authorList>
            <person name="Sheffer M.M."/>
            <person name="Hoppe A."/>
            <person name="Krehenwinkel H."/>
            <person name="Uhl G."/>
            <person name="Kuss A.W."/>
            <person name="Jensen L."/>
            <person name="Jensen C."/>
            <person name="Gillespie R.G."/>
            <person name="Hoff K.J."/>
            <person name="Prost S."/>
        </authorList>
    </citation>
    <scope>NUCLEOTIDE SEQUENCE</scope>
</reference>
<feature type="transmembrane region" description="Helical" evidence="1">
    <location>
        <begin position="191"/>
        <end position="214"/>
    </location>
</feature>
<evidence type="ECO:0000313" key="4">
    <source>
        <dbReference type="Proteomes" id="UP000807504"/>
    </source>
</evidence>
<feature type="transmembrane region" description="Helical" evidence="1">
    <location>
        <begin position="622"/>
        <end position="640"/>
    </location>
</feature>
<feature type="transmembrane region" description="Helical" evidence="1">
    <location>
        <begin position="383"/>
        <end position="409"/>
    </location>
</feature>
<reference evidence="3" key="2">
    <citation type="submission" date="2020-06" db="EMBL/GenBank/DDBJ databases">
        <authorList>
            <person name="Sheffer M."/>
        </authorList>
    </citation>
    <scope>NUCLEOTIDE SEQUENCE</scope>
</reference>
<feature type="transmembrane region" description="Helical" evidence="1">
    <location>
        <begin position="486"/>
        <end position="504"/>
    </location>
</feature>
<name>A0A8T0ETW9_ARGBR</name>
<feature type="transmembrane region" description="Helical" evidence="1">
    <location>
        <begin position="576"/>
        <end position="602"/>
    </location>
</feature>
<dbReference type="Proteomes" id="UP000807504">
    <property type="component" value="Unassembled WGS sequence"/>
</dbReference>
<dbReference type="AlphaFoldDB" id="A0A8T0ETW9"/>
<dbReference type="PANTHER" id="PTHR11161:SF0">
    <property type="entry name" value="O-ACYLTRANSFERASE LIKE PROTEIN"/>
    <property type="match status" value="1"/>
</dbReference>
<keyword evidence="1" id="KW-0812">Transmembrane</keyword>
<dbReference type="InterPro" id="IPR006621">
    <property type="entry name" value="Nose-resist-to-fluoxetine_N"/>
</dbReference>
<proteinExistence type="predicted"/>
<gene>
    <name evidence="3" type="ORF">HNY73_014600</name>
</gene>
<protein>
    <submittedName>
        <fullName evidence="3">Nose resistant to fluoxetine protein 6 like protein</fullName>
    </submittedName>
</protein>
<dbReference type="SMART" id="SM00703">
    <property type="entry name" value="NRF"/>
    <property type="match status" value="1"/>
</dbReference>
<dbReference type="PANTHER" id="PTHR11161">
    <property type="entry name" value="O-ACYLTRANSFERASE"/>
    <property type="match status" value="1"/>
</dbReference>
<feature type="transmembrane region" description="Helical" evidence="1">
    <location>
        <begin position="541"/>
        <end position="564"/>
    </location>
</feature>
<keyword evidence="4" id="KW-1185">Reference proteome</keyword>
<feature type="transmembrane region" description="Helical" evidence="1">
    <location>
        <begin position="511"/>
        <end position="529"/>
    </location>
</feature>
<accession>A0A8T0ETW9</accession>
<dbReference type="Pfam" id="PF20146">
    <property type="entry name" value="NRF"/>
    <property type="match status" value="1"/>
</dbReference>
<evidence type="ECO:0000256" key="1">
    <source>
        <dbReference type="SAM" id="Phobius"/>
    </source>
</evidence>
<sequence length="689" mass="78328">MENHISELMRVLLKYTLPSVIDIIDQSSISNECTESLARYISDLVDVRSWAMEMFDATSKLPSGILEGTLAELGSYDQCLDIEVPFLNESIEFRGQYCGVEVNRILSKSPENFYFGNEQKTHPMSSIGKFIEDMGSVFYYSKFRFGLCVPSKCSLPDMQRIAVEIAKTIKMEVLIPQCYFKKTVELETIHIAVFCAVGVLLVLCVLGSYIEYYSMKKPSTKKKKGKVEDMILCFSFIGNYRHLISASDRSDKLKVLQGIKALTIAWIMFGHNYAWTNFPLARRPKILTDAYQRLEFGFILNSWLSVEPFFLMNGLIASYTVLKVLPVLKGKINVPLYILRKYFKILMLLLLTIGLAFFMPVVSSGPFWYDVVDKELSNCRSNWWFGLLFISNWISMQKICLSTVSWFISTDLQLHSSSIIPLYILYKSRNIGVSFVICIIIASNMAIAGTTFKYDLLPFIQMSCGDNQKIQDTIDYVHLRPYTHAGPYYVGVLLGVVILDYNTIKLRLMHNIMGWICSILLAVTALYGGHNWNVGNPEGPLVTALFAAMHRTTFALAVAWVAFVCITENGGPVNMLLSSSMLAPAGKLTYMIFMLHSLIFWVRKASVRERIFVSHYNLIYEYIGNIAFTVLLSIPCHLLLEAPLAKLDSLLFTEKKKENQNETKQENVLVNVLSHSHPQVEAKCDRIFF</sequence>
<organism evidence="3 4">
    <name type="scientific">Argiope bruennichi</name>
    <name type="common">Wasp spider</name>
    <name type="synonym">Aranea bruennichi</name>
    <dbReference type="NCBI Taxonomy" id="94029"/>
    <lineage>
        <taxon>Eukaryota</taxon>
        <taxon>Metazoa</taxon>
        <taxon>Ecdysozoa</taxon>
        <taxon>Arthropoda</taxon>
        <taxon>Chelicerata</taxon>
        <taxon>Arachnida</taxon>
        <taxon>Araneae</taxon>
        <taxon>Araneomorphae</taxon>
        <taxon>Entelegynae</taxon>
        <taxon>Araneoidea</taxon>
        <taxon>Araneidae</taxon>
        <taxon>Argiope</taxon>
    </lineage>
</organism>
<keyword evidence="1" id="KW-1133">Transmembrane helix</keyword>
<feature type="transmembrane region" description="Helical" evidence="1">
    <location>
        <begin position="430"/>
        <end position="452"/>
    </location>
</feature>
<evidence type="ECO:0000313" key="3">
    <source>
        <dbReference type="EMBL" id="KAF8777795.1"/>
    </source>
</evidence>
<dbReference type="EMBL" id="JABXBU010002072">
    <property type="protein sequence ID" value="KAF8777795.1"/>
    <property type="molecule type" value="Genomic_DNA"/>
</dbReference>
<dbReference type="InterPro" id="IPR052728">
    <property type="entry name" value="O2_lipid_transport_reg"/>
</dbReference>
<feature type="transmembrane region" description="Helical" evidence="1">
    <location>
        <begin position="342"/>
        <end position="363"/>
    </location>
</feature>
<feature type="domain" description="Nose resistant-to-fluoxetine protein N-terminal" evidence="2">
    <location>
        <begin position="30"/>
        <end position="180"/>
    </location>
</feature>
<keyword evidence="1" id="KW-0472">Membrane</keyword>
<evidence type="ECO:0000259" key="2">
    <source>
        <dbReference type="SMART" id="SM00703"/>
    </source>
</evidence>